<dbReference type="Proteomes" id="UP001319870">
    <property type="component" value="Unassembled WGS sequence"/>
</dbReference>
<dbReference type="Gene3D" id="3.40.50.620">
    <property type="entry name" value="HUPs"/>
    <property type="match status" value="1"/>
</dbReference>
<name>A0ABS7ZJJ0_9MICO</name>
<evidence type="ECO:0000313" key="1">
    <source>
        <dbReference type="EMBL" id="MCA5893945.1"/>
    </source>
</evidence>
<accession>A0ABS7ZJJ0</accession>
<evidence type="ECO:0000313" key="2">
    <source>
        <dbReference type="Proteomes" id="UP001319870"/>
    </source>
</evidence>
<organism evidence="1 2">
    <name type="scientific">Isoptericola luteus</name>
    <dbReference type="NCBI Taxonomy" id="2879484"/>
    <lineage>
        <taxon>Bacteria</taxon>
        <taxon>Bacillati</taxon>
        <taxon>Actinomycetota</taxon>
        <taxon>Actinomycetes</taxon>
        <taxon>Micrococcales</taxon>
        <taxon>Promicromonosporaceae</taxon>
        <taxon>Isoptericola</taxon>
    </lineage>
</organism>
<proteinExistence type="predicted"/>
<dbReference type="EMBL" id="JAIXCQ010000007">
    <property type="protein sequence ID" value="MCA5893945.1"/>
    <property type="molecule type" value="Genomic_DNA"/>
</dbReference>
<gene>
    <name evidence="1" type="ORF">LEP48_11350</name>
</gene>
<sequence>MPTTIILTEDTLTDTDVAHVLSMHPDQEVRYRVLVPADTERNLITSIIDHVGTGELREAWDEILGKEPTPAQATATAAEQLAGSLEALSAAGARADGTVTDDDPVPALRTVVAAHNAPGADDDDRVLDVVVVTYPHAVEDTFHSDWASRARADLKVPVLHLLAGTSAIVD</sequence>
<reference evidence="1 2" key="1">
    <citation type="submission" date="2021-09" db="EMBL/GenBank/DDBJ databases">
        <title>Isoptericola luteus sp. nov., a novel bacterium isolated from Harbin, the capital city of Heilongjiang province.</title>
        <authorList>
            <person name="Li J."/>
        </authorList>
    </citation>
    <scope>NUCLEOTIDE SEQUENCE [LARGE SCALE GENOMIC DNA]</scope>
    <source>
        <strain evidence="1 2">NEAU-Y5</strain>
    </source>
</reference>
<comment type="caution">
    <text evidence="1">The sequence shown here is derived from an EMBL/GenBank/DDBJ whole genome shotgun (WGS) entry which is preliminary data.</text>
</comment>
<dbReference type="SUPFAM" id="SSF52402">
    <property type="entry name" value="Adenine nucleotide alpha hydrolases-like"/>
    <property type="match status" value="1"/>
</dbReference>
<dbReference type="InterPro" id="IPR014729">
    <property type="entry name" value="Rossmann-like_a/b/a_fold"/>
</dbReference>
<dbReference type="RefSeq" id="WP_225565712.1">
    <property type="nucleotide sequence ID" value="NZ_JAIXCQ010000007.1"/>
</dbReference>
<protein>
    <submittedName>
        <fullName evidence="1">Uncharacterized protein</fullName>
    </submittedName>
</protein>
<keyword evidence="2" id="KW-1185">Reference proteome</keyword>